<dbReference type="Proteomes" id="UP001320898">
    <property type="component" value="Unassembled WGS sequence"/>
</dbReference>
<evidence type="ECO:0000313" key="2">
    <source>
        <dbReference type="EMBL" id="MCT8970295.1"/>
    </source>
</evidence>
<comment type="caution">
    <text evidence="2">The sequence shown here is derived from an EMBL/GenBank/DDBJ whole genome shotgun (WGS) entry which is preliminary data.</text>
</comment>
<dbReference type="AlphaFoldDB" id="A0AAW5QVJ6"/>
<keyword evidence="1" id="KW-1133">Transmembrane helix</keyword>
<keyword evidence="3" id="KW-1185">Reference proteome</keyword>
<evidence type="ECO:0000256" key="1">
    <source>
        <dbReference type="SAM" id="Phobius"/>
    </source>
</evidence>
<dbReference type="Gene3D" id="1.20.210.10">
    <property type="entry name" value="Cytochrome c oxidase-like, subunit I domain"/>
    <property type="match status" value="1"/>
</dbReference>
<keyword evidence="1" id="KW-0472">Membrane</keyword>
<name>A0AAW5QVJ6_9HYPH</name>
<dbReference type="RefSeq" id="WP_261613867.1">
    <property type="nucleotide sequence ID" value="NZ_JALIDZ010000001.1"/>
</dbReference>
<sequence length="123" mass="13203">MSITPAWFFRASVIYALIAMALGIHMAASGNHGQLTTHAHINLVGWVTIFLYGAFLKMHPASNGRLSSLLWLLANAGVILMAIGIYIVYAGNPETGDPFAIVGSLLTILAMAVFAVIVYRARD</sequence>
<feature type="transmembrane region" description="Helical" evidence="1">
    <location>
        <begin position="7"/>
        <end position="27"/>
    </location>
</feature>
<dbReference type="EMBL" id="JALIDZ010000001">
    <property type="protein sequence ID" value="MCT8970295.1"/>
    <property type="molecule type" value="Genomic_DNA"/>
</dbReference>
<feature type="transmembrane region" description="Helical" evidence="1">
    <location>
        <begin position="101"/>
        <end position="119"/>
    </location>
</feature>
<evidence type="ECO:0000313" key="3">
    <source>
        <dbReference type="Proteomes" id="UP001320898"/>
    </source>
</evidence>
<proteinExistence type="predicted"/>
<reference evidence="2 3" key="1">
    <citation type="submission" date="2022-04" db="EMBL/GenBank/DDBJ databases">
        <authorList>
            <person name="Ye Y.-Q."/>
            <person name="Du Z.-J."/>
        </authorList>
    </citation>
    <scope>NUCLEOTIDE SEQUENCE [LARGE SCALE GENOMIC DNA]</scope>
    <source>
        <strain evidence="2 3">A6E488</strain>
    </source>
</reference>
<feature type="transmembrane region" description="Helical" evidence="1">
    <location>
        <begin position="39"/>
        <end position="56"/>
    </location>
</feature>
<protein>
    <submittedName>
        <fullName evidence="2">Uncharacterized protein</fullName>
    </submittedName>
</protein>
<gene>
    <name evidence="2" type="ORF">MUB46_00330</name>
</gene>
<feature type="transmembrane region" description="Helical" evidence="1">
    <location>
        <begin position="68"/>
        <end position="89"/>
    </location>
</feature>
<organism evidence="2 3">
    <name type="scientific">Microbaculum marinisediminis</name>
    <dbReference type="NCBI Taxonomy" id="2931392"/>
    <lineage>
        <taxon>Bacteria</taxon>
        <taxon>Pseudomonadati</taxon>
        <taxon>Pseudomonadota</taxon>
        <taxon>Alphaproteobacteria</taxon>
        <taxon>Hyphomicrobiales</taxon>
        <taxon>Tepidamorphaceae</taxon>
        <taxon>Microbaculum</taxon>
    </lineage>
</organism>
<keyword evidence="1" id="KW-0812">Transmembrane</keyword>
<dbReference type="InterPro" id="IPR036927">
    <property type="entry name" value="Cyt_c_oxase-like_su1_sf"/>
</dbReference>
<accession>A0AAW5QVJ6</accession>